<feature type="chain" id="PRO_5020756510" evidence="8">
    <location>
        <begin position="23"/>
        <end position="1061"/>
    </location>
</feature>
<dbReference type="Gene3D" id="2.40.170.20">
    <property type="entry name" value="TonB-dependent receptor, beta-barrel domain"/>
    <property type="match status" value="1"/>
</dbReference>
<feature type="signal peptide" evidence="8">
    <location>
        <begin position="1"/>
        <end position="22"/>
    </location>
</feature>
<comment type="caution">
    <text evidence="10">The sequence shown here is derived from an EMBL/GenBank/DDBJ whole genome shotgun (WGS) entry which is preliminary data.</text>
</comment>
<keyword evidence="5 7" id="KW-0472">Membrane</keyword>
<organism evidence="10 11">
    <name type="scientific">Pontimicrobium aquaticum</name>
    <dbReference type="NCBI Taxonomy" id="2565367"/>
    <lineage>
        <taxon>Bacteria</taxon>
        <taxon>Pseudomonadati</taxon>
        <taxon>Bacteroidota</taxon>
        <taxon>Flavobacteriia</taxon>
        <taxon>Flavobacteriales</taxon>
        <taxon>Flavobacteriaceae</taxon>
        <taxon>Pontimicrobium</taxon>
    </lineage>
</organism>
<gene>
    <name evidence="10" type="ORF">E5167_00750</name>
</gene>
<evidence type="ECO:0000256" key="2">
    <source>
        <dbReference type="ARBA" id="ARBA00022448"/>
    </source>
</evidence>
<evidence type="ECO:0000256" key="6">
    <source>
        <dbReference type="ARBA" id="ARBA00023237"/>
    </source>
</evidence>
<dbReference type="SUPFAM" id="SSF49464">
    <property type="entry name" value="Carboxypeptidase regulatory domain-like"/>
    <property type="match status" value="1"/>
</dbReference>
<dbReference type="Pfam" id="PF13715">
    <property type="entry name" value="CarbopepD_reg_2"/>
    <property type="match status" value="1"/>
</dbReference>
<dbReference type="InterPro" id="IPR023997">
    <property type="entry name" value="TonB-dep_OMP_SusC/RagA_CS"/>
</dbReference>
<comment type="similarity">
    <text evidence="7">Belongs to the TonB-dependent receptor family.</text>
</comment>
<comment type="subcellular location">
    <subcellularLocation>
        <location evidence="1 7">Cell outer membrane</location>
        <topology evidence="1 7">Multi-pass membrane protein</topology>
    </subcellularLocation>
</comment>
<dbReference type="InterPro" id="IPR008969">
    <property type="entry name" value="CarboxyPept-like_regulatory"/>
</dbReference>
<dbReference type="InterPro" id="IPR012910">
    <property type="entry name" value="Plug_dom"/>
</dbReference>
<dbReference type="PROSITE" id="PS00018">
    <property type="entry name" value="EF_HAND_1"/>
    <property type="match status" value="1"/>
</dbReference>
<dbReference type="EMBL" id="SUPL01000001">
    <property type="protein sequence ID" value="TJY37816.1"/>
    <property type="molecule type" value="Genomic_DNA"/>
</dbReference>
<evidence type="ECO:0000313" key="11">
    <source>
        <dbReference type="Proteomes" id="UP000307657"/>
    </source>
</evidence>
<keyword evidence="4 7" id="KW-0812">Transmembrane</keyword>
<evidence type="ECO:0000256" key="4">
    <source>
        <dbReference type="ARBA" id="ARBA00022692"/>
    </source>
</evidence>
<sequence>MRVKNYFVMLVLLAFNIAPALAQEKTISGTVSDESGMPLPGVNIIVKGTTNGTQTDFDGNYTITANTGDVLTFTYVGLKTVEQTIGSSNTINVTMQEDAAMLDEVVVTALGIKREKKSLGYAQQSVGGEELVKAKETDIADALAGKIAGVQIVGNSSTTFGASQIRLRGENNVLYVVDGVRVYAVNDINPDDVADISVLKGGSATAIYGPEGANGVIVITTKRGENGIAKFEIDHTTSINQVTNLPDYQNEYGGGYSQTFNTFAYDPAIDPVEWAAFDGQQYPDFWADESWGPKLDGTLVRHWDSWVQGTPEFGELRPWSPTKNGIDSFYEDAYTSNTSLAFSKAGEKYNIRTSLTYVDQNGIVPNTSNKTTRFALNTSYNVSEKFEFFANVNIEDTDRLNNPDQGYANLGSNFNQWWQRQLDFKRLRRYERAGQVVSWNIRGPRDARPLYWDMPYFESYENDRNWRKNSYFGKVGGTYTFNDNFNITAEIRKSFHSYYEDDRFTTKSLLADAFYTEFQIRNERTDYFAMANYSNTALDGDLDYTISAGVEKIEKDFRRLDINTTGDLAIPDFYNLTNSTGPLSAAAANRRDKVLEKRDGIFIKGSLGYKKFLYLDGSYRLDWSSTANPDDNRIETIGASLSFLAHEVLPKNNVVTFAKFRAGYAEAPFFPNPYQTQSAFTVGTNLYQGLNTLSSNNTEANPNLIGGTRAEFEVGAELRLFNGKVGLDLSYFNRTDKDLPVTAPLDGGTGYNQIVLNSGKQSANGFEVSLLGDVIKNDNFTWELGVNFATLNKFVDAIYPGINNNDLSTYTSNMRLQERVGEEWGTLVGTGYATGPNGEILFEESSPGSGRYYYSLKTNKILGNVLPDFTGGLTSNMSYKNWDLSLGFDFQKGGKYYSRTERYMDHSGLSKQTAGLNDKGNPKRDPVANGGGVHIVGLLQTGTDANGDPITDGTVVDTYADPQFLYNLGNLGQVYENNLHDASYIKLRSVKLNYNFEKDFVSKFNLTGASIGLFANNVWLIDSELNWVDPSELERRGGINWAEAGQLPPTRSMGVNLKLTF</sequence>
<keyword evidence="6 7" id="KW-0998">Cell outer membrane</keyword>
<evidence type="ECO:0000259" key="9">
    <source>
        <dbReference type="Pfam" id="PF07715"/>
    </source>
</evidence>
<dbReference type="InterPro" id="IPR018247">
    <property type="entry name" value="EF_Hand_1_Ca_BS"/>
</dbReference>
<reference evidence="10 11" key="1">
    <citation type="submission" date="2019-04" db="EMBL/GenBank/DDBJ databases">
        <title>Lacinutrix sp. nov., isolated from marine water.</title>
        <authorList>
            <person name="Kim W."/>
        </authorList>
    </citation>
    <scope>NUCLEOTIDE SEQUENCE [LARGE SCALE GENOMIC DNA]</scope>
    <source>
        <strain evidence="10 11">CAU 1491</strain>
    </source>
</reference>
<keyword evidence="3 7" id="KW-1134">Transmembrane beta strand</keyword>
<dbReference type="NCBIfam" id="TIGR04056">
    <property type="entry name" value="OMP_RagA_SusC"/>
    <property type="match status" value="1"/>
</dbReference>
<dbReference type="InterPro" id="IPR023996">
    <property type="entry name" value="TonB-dep_OMP_SusC/RagA"/>
</dbReference>
<accession>A0A4U0F0D4</accession>
<dbReference type="OrthoDB" id="9768177at2"/>
<proteinExistence type="inferred from homology"/>
<dbReference type="GO" id="GO:0009279">
    <property type="term" value="C:cell outer membrane"/>
    <property type="evidence" value="ECO:0007669"/>
    <property type="project" value="UniProtKB-SubCell"/>
</dbReference>
<dbReference type="Pfam" id="PF07715">
    <property type="entry name" value="Plug"/>
    <property type="match status" value="1"/>
</dbReference>
<name>A0A4U0F0D4_9FLAO</name>
<evidence type="ECO:0000256" key="3">
    <source>
        <dbReference type="ARBA" id="ARBA00022452"/>
    </source>
</evidence>
<evidence type="ECO:0000256" key="1">
    <source>
        <dbReference type="ARBA" id="ARBA00004571"/>
    </source>
</evidence>
<keyword evidence="8" id="KW-0732">Signal</keyword>
<dbReference type="Proteomes" id="UP000307657">
    <property type="component" value="Unassembled WGS sequence"/>
</dbReference>
<dbReference type="Gene3D" id="2.170.130.10">
    <property type="entry name" value="TonB-dependent receptor, plug domain"/>
    <property type="match status" value="1"/>
</dbReference>
<dbReference type="NCBIfam" id="TIGR04057">
    <property type="entry name" value="SusC_RagA_signa"/>
    <property type="match status" value="1"/>
</dbReference>
<evidence type="ECO:0000256" key="5">
    <source>
        <dbReference type="ARBA" id="ARBA00023136"/>
    </source>
</evidence>
<dbReference type="AlphaFoldDB" id="A0A4U0F0D4"/>
<dbReference type="Gene3D" id="2.60.40.1120">
    <property type="entry name" value="Carboxypeptidase-like, regulatory domain"/>
    <property type="match status" value="1"/>
</dbReference>
<keyword evidence="11" id="KW-1185">Reference proteome</keyword>
<dbReference type="InterPro" id="IPR037066">
    <property type="entry name" value="Plug_dom_sf"/>
</dbReference>
<protein>
    <submittedName>
        <fullName evidence="10">SusC/RagA family TonB-linked outer membrane protein</fullName>
    </submittedName>
</protein>
<feature type="domain" description="TonB-dependent receptor plug" evidence="9">
    <location>
        <begin position="117"/>
        <end position="216"/>
    </location>
</feature>
<evidence type="ECO:0000256" key="7">
    <source>
        <dbReference type="PROSITE-ProRule" id="PRU01360"/>
    </source>
</evidence>
<dbReference type="SUPFAM" id="SSF56935">
    <property type="entry name" value="Porins"/>
    <property type="match status" value="1"/>
</dbReference>
<evidence type="ECO:0000313" key="10">
    <source>
        <dbReference type="EMBL" id="TJY37816.1"/>
    </source>
</evidence>
<evidence type="ECO:0000256" key="8">
    <source>
        <dbReference type="SAM" id="SignalP"/>
    </source>
</evidence>
<dbReference type="InterPro" id="IPR039426">
    <property type="entry name" value="TonB-dep_rcpt-like"/>
</dbReference>
<keyword evidence="2 7" id="KW-0813">Transport</keyword>
<dbReference type="InterPro" id="IPR036942">
    <property type="entry name" value="Beta-barrel_TonB_sf"/>
</dbReference>
<dbReference type="RefSeq" id="WP_136840030.1">
    <property type="nucleotide sequence ID" value="NZ_SUPL01000001.1"/>
</dbReference>
<dbReference type="PROSITE" id="PS52016">
    <property type="entry name" value="TONB_DEPENDENT_REC_3"/>
    <property type="match status" value="1"/>
</dbReference>